<dbReference type="EMBL" id="ML975296">
    <property type="protein sequence ID" value="KAF1834853.1"/>
    <property type="molecule type" value="Genomic_DNA"/>
</dbReference>
<feature type="compositionally biased region" description="Polar residues" evidence="1">
    <location>
        <begin position="197"/>
        <end position="206"/>
    </location>
</feature>
<feature type="compositionally biased region" description="Low complexity" evidence="1">
    <location>
        <begin position="151"/>
        <end position="167"/>
    </location>
</feature>
<protein>
    <recommendedName>
        <fullName evidence="3">Asl1-like glycosyl hydrolase catalytic domain-containing protein</fullName>
    </recommendedName>
</protein>
<dbReference type="Proteomes" id="UP000800040">
    <property type="component" value="Unassembled WGS sequence"/>
</dbReference>
<evidence type="ECO:0000256" key="2">
    <source>
        <dbReference type="SAM" id="SignalP"/>
    </source>
</evidence>
<feature type="region of interest" description="Disordered" evidence="1">
    <location>
        <begin position="138"/>
        <end position="207"/>
    </location>
</feature>
<dbReference type="SUPFAM" id="SSF51445">
    <property type="entry name" value="(Trans)glycosidases"/>
    <property type="match status" value="1"/>
</dbReference>
<organism evidence="4 5">
    <name type="scientific">Decorospora gaudefroyi</name>
    <dbReference type="NCBI Taxonomy" id="184978"/>
    <lineage>
        <taxon>Eukaryota</taxon>
        <taxon>Fungi</taxon>
        <taxon>Dikarya</taxon>
        <taxon>Ascomycota</taxon>
        <taxon>Pezizomycotina</taxon>
        <taxon>Dothideomycetes</taxon>
        <taxon>Pleosporomycetidae</taxon>
        <taxon>Pleosporales</taxon>
        <taxon>Pleosporineae</taxon>
        <taxon>Pleosporaceae</taxon>
        <taxon>Decorospora</taxon>
    </lineage>
</organism>
<dbReference type="OrthoDB" id="43654at2759"/>
<gene>
    <name evidence="4" type="ORF">BDW02DRAFT_568682</name>
</gene>
<dbReference type="InterPro" id="IPR024655">
    <property type="entry name" value="Asl1_glyco_hydro_catalytic"/>
</dbReference>
<accession>A0A6A5KMU7</accession>
<proteinExistence type="predicted"/>
<evidence type="ECO:0000313" key="4">
    <source>
        <dbReference type="EMBL" id="KAF1834853.1"/>
    </source>
</evidence>
<dbReference type="Pfam" id="PF11790">
    <property type="entry name" value="Glyco_hydro_cc"/>
    <property type="match status" value="1"/>
</dbReference>
<feature type="signal peptide" evidence="2">
    <location>
        <begin position="1"/>
        <end position="19"/>
    </location>
</feature>
<keyword evidence="5" id="KW-1185">Reference proteome</keyword>
<sequence>MSSAIKITSLLALVSTVAAVPHYSHGKYHSSKAVPYPIGSNATVVSPSGTGAYDDGKTTTLDTTSTSTQTVYSTIFVSPSSAVADDVDVADASTGQCGGTVTVTASEKVTVTVTASGADDGGAVPTSSVVAVESSTDYGYDASSSASPVKSETPVVETPVAETTTSAGPEYPAVTPEPSTSSATADMTSSVAEKPVSSATPGNTYSGAKRGLAYNEASLCKSFGANFGWAYNWGQAESTDIGATFIPTMHGPSKSSAEEWLANVDKAVDNGSTAVMGFNECDHAAQCNLEPEAACAAWKSYMNPIKSSHPDVTIIGPSITNGPAPMGLDWLTRFKDCCSDALIDATNMHFYDDYDSEVIGRFQKQVESAAAIYGQKVWVTEFGLNSGTATEAEAASFLKEAMAYLDSSDLVQGYSWFMVGEGEYQLNAGTGLSAIGQVYASS</sequence>
<evidence type="ECO:0000259" key="3">
    <source>
        <dbReference type="Pfam" id="PF11790"/>
    </source>
</evidence>
<dbReference type="InterPro" id="IPR053183">
    <property type="entry name" value="ASL1"/>
</dbReference>
<name>A0A6A5KMU7_9PLEO</name>
<evidence type="ECO:0000256" key="1">
    <source>
        <dbReference type="SAM" id="MobiDB-lite"/>
    </source>
</evidence>
<feature type="compositionally biased region" description="Low complexity" evidence="1">
    <location>
        <begin position="179"/>
        <end position="192"/>
    </location>
</feature>
<reference evidence="4" key="1">
    <citation type="submission" date="2020-01" db="EMBL/GenBank/DDBJ databases">
        <authorList>
            <consortium name="DOE Joint Genome Institute"/>
            <person name="Haridas S."/>
            <person name="Albert R."/>
            <person name="Binder M."/>
            <person name="Bloem J."/>
            <person name="Labutti K."/>
            <person name="Salamov A."/>
            <person name="Andreopoulos B."/>
            <person name="Baker S.E."/>
            <person name="Barry K."/>
            <person name="Bills G."/>
            <person name="Bluhm B.H."/>
            <person name="Cannon C."/>
            <person name="Castanera R."/>
            <person name="Culley D.E."/>
            <person name="Daum C."/>
            <person name="Ezra D."/>
            <person name="Gonzalez J.B."/>
            <person name="Henrissat B."/>
            <person name="Kuo A."/>
            <person name="Liang C."/>
            <person name="Lipzen A."/>
            <person name="Lutzoni F."/>
            <person name="Magnuson J."/>
            <person name="Mondo S."/>
            <person name="Nolan M."/>
            <person name="Ohm R."/>
            <person name="Pangilinan J."/>
            <person name="Park H.-J."/>
            <person name="Ramirez L."/>
            <person name="Alfaro M."/>
            <person name="Sun H."/>
            <person name="Tritt A."/>
            <person name="Yoshinaga Y."/>
            <person name="Zwiers L.-H."/>
            <person name="Turgeon B.G."/>
            <person name="Goodwin S.B."/>
            <person name="Spatafora J.W."/>
            <person name="Crous P.W."/>
            <person name="Grigoriev I.V."/>
        </authorList>
    </citation>
    <scope>NUCLEOTIDE SEQUENCE</scope>
    <source>
        <strain evidence="4">P77</strain>
    </source>
</reference>
<dbReference type="GO" id="GO:0009277">
    <property type="term" value="C:fungal-type cell wall"/>
    <property type="evidence" value="ECO:0007669"/>
    <property type="project" value="TreeGrafter"/>
</dbReference>
<dbReference type="Gene3D" id="3.20.20.80">
    <property type="entry name" value="Glycosidases"/>
    <property type="match status" value="1"/>
</dbReference>
<feature type="compositionally biased region" description="Polar residues" evidence="1">
    <location>
        <begin position="138"/>
        <end position="150"/>
    </location>
</feature>
<dbReference type="GO" id="GO:0071966">
    <property type="term" value="P:fungal-type cell wall polysaccharide metabolic process"/>
    <property type="evidence" value="ECO:0007669"/>
    <property type="project" value="TreeGrafter"/>
</dbReference>
<dbReference type="AlphaFoldDB" id="A0A6A5KMU7"/>
<dbReference type="PANTHER" id="PTHR34154:SF13">
    <property type="entry name" value="ASL1-LIKE GLYCOSYL HYDROLASE CATALYTIC DOMAIN-CONTAINING PROTEIN"/>
    <property type="match status" value="1"/>
</dbReference>
<dbReference type="PANTHER" id="PTHR34154">
    <property type="entry name" value="ALKALI-SENSITIVE LINKAGE PROTEIN 1"/>
    <property type="match status" value="1"/>
</dbReference>
<dbReference type="InterPro" id="IPR017853">
    <property type="entry name" value="GH"/>
</dbReference>
<evidence type="ECO:0000313" key="5">
    <source>
        <dbReference type="Proteomes" id="UP000800040"/>
    </source>
</evidence>
<feature type="chain" id="PRO_5025340848" description="Asl1-like glycosyl hydrolase catalytic domain-containing protein" evidence="2">
    <location>
        <begin position="20"/>
        <end position="442"/>
    </location>
</feature>
<keyword evidence="2" id="KW-0732">Signal</keyword>
<feature type="domain" description="Asl1-like glycosyl hydrolase catalytic" evidence="3">
    <location>
        <begin position="211"/>
        <end position="439"/>
    </location>
</feature>